<sequence>MPIKESLAYSISSFRFIDEYDQCFSPILNLLLNRLKEEEKFWSKKPYNKELDPKRCKYGFRTLATILNALSILCLEHNGLQQEIANRGGIDIGLRYLNHPSAKIRIMAAILFGLSREDNIGYNFRKNNYCIPIYNSQIPPPLLNIITSSDSNITSPTFHLQHLHSGIIQGTQLCVNCDLQIPSQYDDECIDMKQRAISNMILNIADHIYFEPQTANIHQQIQMKKLNMLDFLLFAFV</sequence>
<dbReference type="InterPro" id="IPR016024">
    <property type="entry name" value="ARM-type_fold"/>
</dbReference>
<reference evidence="1 2" key="1">
    <citation type="submission" date="2019-03" db="EMBL/GenBank/DDBJ databases">
        <title>Single cell metagenomics reveals metabolic interactions within the superorganism composed of flagellate Streblomastix strix and complex community of Bacteroidetes bacteria on its surface.</title>
        <authorList>
            <person name="Treitli S.C."/>
            <person name="Kolisko M."/>
            <person name="Husnik F."/>
            <person name="Keeling P."/>
            <person name="Hampl V."/>
        </authorList>
    </citation>
    <scope>NUCLEOTIDE SEQUENCE [LARGE SCALE GENOMIC DNA]</scope>
    <source>
        <strain evidence="1">ST1C</strain>
    </source>
</reference>
<accession>A0A5J4T861</accession>
<protein>
    <submittedName>
        <fullName evidence="1">Uncharacterized protein</fullName>
    </submittedName>
</protein>
<feature type="non-terminal residue" evidence="1">
    <location>
        <position position="237"/>
    </location>
</feature>
<dbReference type="Proteomes" id="UP000324800">
    <property type="component" value="Unassembled WGS sequence"/>
</dbReference>
<evidence type="ECO:0000313" key="2">
    <source>
        <dbReference type="Proteomes" id="UP000324800"/>
    </source>
</evidence>
<dbReference type="AlphaFoldDB" id="A0A5J4T861"/>
<evidence type="ECO:0000313" key="1">
    <source>
        <dbReference type="EMBL" id="KAA6354398.1"/>
    </source>
</evidence>
<comment type="caution">
    <text evidence="1">The sequence shown here is derived from an EMBL/GenBank/DDBJ whole genome shotgun (WGS) entry which is preliminary data.</text>
</comment>
<name>A0A5J4T861_9EUKA</name>
<organism evidence="1 2">
    <name type="scientific">Streblomastix strix</name>
    <dbReference type="NCBI Taxonomy" id="222440"/>
    <lineage>
        <taxon>Eukaryota</taxon>
        <taxon>Metamonada</taxon>
        <taxon>Preaxostyla</taxon>
        <taxon>Oxymonadida</taxon>
        <taxon>Streblomastigidae</taxon>
        <taxon>Streblomastix</taxon>
    </lineage>
</organism>
<proteinExistence type="predicted"/>
<dbReference type="SUPFAM" id="SSF48371">
    <property type="entry name" value="ARM repeat"/>
    <property type="match status" value="1"/>
</dbReference>
<dbReference type="EMBL" id="SNRW01036398">
    <property type="protein sequence ID" value="KAA6354398.1"/>
    <property type="molecule type" value="Genomic_DNA"/>
</dbReference>
<gene>
    <name evidence="1" type="ORF">EZS28_050075</name>
</gene>